<evidence type="ECO:0000313" key="3">
    <source>
        <dbReference type="Proteomes" id="UP001596163"/>
    </source>
</evidence>
<keyword evidence="1" id="KW-0732">Signal</keyword>
<evidence type="ECO:0008006" key="4">
    <source>
        <dbReference type="Google" id="ProtNLM"/>
    </source>
</evidence>
<feature type="signal peptide" evidence="1">
    <location>
        <begin position="1"/>
        <end position="20"/>
    </location>
</feature>
<gene>
    <name evidence="2" type="ORF">ACFPIK_07755</name>
</gene>
<dbReference type="Proteomes" id="UP001596163">
    <property type="component" value="Unassembled WGS sequence"/>
</dbReference>
<comment type="caution">
    <text evidence="2">The sequence shown here is derived from an EMBL/GenBank/DDBJ whole genome shotgun (WGS) entry which is preliminary data.</text>
</comment>
<protein>
    <recommendedName>
        <fullName evidence="4">Tissue inhibitor of metalloproteinase</fullName>
    </recommendedName>
</protein>
<accession>A0ABW0BXG6</accession>
<evidence type="ECO:0000313" key="2">
    <source>
        <dbReference type="EMBL" id="MFC5191658.1"/>
    </source>
</evidence>
<name>A0ABW0BXG6_9BACT</name>
<reference evidence="3" key="1">
    <citation type="journal article" date="2019" name="Int. J. Syst. Evol. Microbiol.">
        <title>The Global Catalogue of Microorganisms (GCM) 10K type strain sequencing project: providing services to taxonomists for standard genome sequencing and annotation.</title>
        <authorList>
            <consortium name="The Broad Institute Genomics Platform"/>
            <consortium name="The Broad Institute Genome Sequencing Center for Infectious Disease"/>
            <person name="Wu L."/>
            <person name="Ma J."/>
        </authorList>
    </citation>
    <scope>NUCLEOTIDE SEQUENCE [LARGE SCALE GENOMIC DNA]</scope>
    <source>
        <strain evidence="3">CGMCC 1.7030</strain>
    </source>
</reference>
<dbReference type="Gene3D" id="2.40.50.120">
    <property type="match status" value="1"/>
</dbReference>
<dbReference type="SUPFAM" id="SSF50242">
    <property type="entry name" value="TIMP-like"/>
    <property type="match status" value="1"/>
</dbReference>
<keyword evidence="3" id="KW-1185">Reference proteome</keyword>
<dbReference type="RefSeq" id="WP_377913907.1">
    <property type="nucleotide sequence ID" value="NZ_JBHSKS010000004.1"/>
</dbReference>
<sequence>MKKGIMLLFFAVFLAFSSEACECIFGKHTLREWAKGYKYIFYAEVTEIVDPKIRGFENTMTFLRDASYVQIGGYHPKLKVKEIFKGNVQEYIQDGYLTMNNGWSLCGDFFKPGDKILFFAYEGSEGTLATSTCSLNRRYLTDEDFLIERREVKKATRGKFIGIF</sequence>
<organism evidence="2 3">
    <name type="scientific">Algoriphagus aquatilis</name>
    <dbReference type="NCBI Taxonomy" id="490186"/>
    <lineage>
        <taxon>Bacteria</taxon>
        <taxon>Pseudomonadati</taxon>
        <taxon>Bacteroidota</taxon>
        <taxon>Cytophagia</taxon>
        <taxon>Cytophagales</taxon>
        <taxon>Cyclobacteriaceae</taxon>
        <taxon>Algoriphagus</taxon>
    </lineage>
</organism>
<proteinExistence type="predicted"/>
<dbReference type="InterPro" id="IPR008993">
    <property type="entry name" value="TIMP-like_OB-fold"/>
</dbReference>
<evidence type="ECO:0000256" key="1">
    <source>
        <dbReference type="SAM" id="SignalP"/>
    </source>
</evidence>
<feature type="chain" id="PRO_5047107231" description="Tissue inhibitor of metalloproteinase" evidence="1">
    <location>
        <begin position="21"/>
        <end position="164"/>
    </location>
</feature>
<dbReference type="EMBL" id="JBHSKS010000004">
    <property type="protein sequence ID" value="MFC5191658.1"/>
    <property type="molecule type" value="Genomic_DNA"/>
</dbReference>